<keyword evidence="1" id="KW-0653">Protein transport</keyword>
<dbReference type="SMART" id="SM00577">
    <property type="entry name" value="CPDc"/>
    <property type="match status" value="1"/>
</dbReference>
<comment type="subunit">
    <text evidence="1">Component of the TIM23 complex.</text>
</comment>
<evidence type="ECO:0000313" key="5">
    <source>
        <dbReference type="Proteomes" id="UP001140949"/>
    </source>
</evidence>
<evidence type="ECO:0000259" key="3">
    <source>
        <dbReference type="PROSITE" id="PS50969"/>
    </source>
</evidence>
<evidence type="ECO:0000313" key="4">
    <source>
        <dbReference type="EMBL" id="KAJ6800123.1"/>
    </source>
</evidence>
<keyword evidence="1" id="KW-0813">Transport</keyword>
<keyword evidence="1" id="KW-0496">Mitochondrion</keyword>
<reference evidence="4" key="2">
    <citation type="submission" date="2023-04" db="EMBL/GenBank/DDBJ databases">
        <authorList>
            <person name="Bruccoleri R.E."/>
            <person name="Oakeley E.J."/>
            <person name="Faust A.-M."/>
            <person name="Dessus-Babus S."/>
            <person name="Altorfer M."/>
            <person name="Burckhardt D."/>
            <person name="Oertli M."/>
            <person name="Naumann U."/>
            <person name="Petersen F."/>
            <person name="Wong J."/>
        </authorList>
    </citation>
    <scope>NUCLEOTIDE SEQUENCE</scope>
    <source>
        <strain evidence="4">GSM-AAB239-AS_SAM_17_03QT</strain>
        <tissue evidence="4">Leaf</tissue>
    </source>
</reference>
<protein>
    <recommendedName>
        <fullName evidence="1">Mitochondrial import inner membrane translocase subunit TIM50</fullName>
    </recommendedName>
</protein>
<comment type="caution">
    <text evidence="4">The sequence shown here is derived from an EMBL/GenBank/DDBJ whole genome shotgun (WGS) entry which is preliminary data.</text>
</comment>
<reference evidence="4" key="1">
    <citation type="journal article" date="2023" name="GigaByte">
        <title>Genome assembly of the bearded iris, Iris pallida Lam.</title>
        <authorList>
            <person name="Bruccoleri R.E."/>
            <person name="Oakeley E.J."/>
            <person name="Faust A.M.E."/>
            <person name="Altorfer M."/>
            <person name="Dessus-Babus S."/>
            <person name="Burckhardt D."/>
            <person name="Oertli M."/>
            <person name="Naumann U."/>
            <person name="Petersen F."/>
            <person name="Wong J."/>
        </authorList>
    </citation>
    <scope>NUCLEOTIDE SEQUENCE</scope>
    <source>
        <strain evidence="4">GSM-AAB239-AS_SAM_17_03QT</strain>
    </source>
</reference>
<dbReference type="GO" id="GO:0005744">
    <property type="term" value="C:TIM23 mitochondrial import inner membrane translocase complex"/>
    <property type="evidence" value="ECO:0007669"/>
    <property type="project" value="UniProtKB-UniRule"/>
</dbReference>
<proteinExistence type="inferred from homology"/>
<dbReference type="Gene3D" id="3.40.50.1000">
    <property type="entry name" value="HAD superfamily/HAD-like"/>
    <property type="match status" value="1"/>
</dbReference>
<feature type="domain" description="FCP1 homology" evidence="3">
    <location>
        <begin position="71"/>
        <end position="251"/>
    </location>
</feature>
<evidence type="ECO:0000256" key="1">
    <source>
        <dbReference type="RuleBase" id="RU365079"/>
    </source>
</evidence>
<dbReference type="InterPro" id="IPR023214">
    <property type="entry name" value="HAD_sf"/>
</dbReference>
<dbReference type="SUPFAM" id="SSF56784">
    <property type="entry name" value="HAD-like"/>
    <property type="match status" value="1"/>
</dbReference>
<comment type="function">
    <text evidence="1">Essential component of the TIM23 complex, a complex that mediates the translocation of transit peptide-containing proteins across the mitochondrial inner membrane.</text>
</comment>
<dbReference type="Pfam" id="PF03031">
    <property type="entry name" value="NIF"/>
    <property type="match status" value="1"/>
</dbReference>
<dbReference type="PROSITE" id="PS50969">
    <property type="entry name" value="FCP1"/>
    <property type="match status" value="1"/>
</dbReference>
<dbReference type="InterPro" id="IPR036412">
    <property type="entry name" value="HAD-like_sf"/>
</dbReference>
<dbReference type="Proteomes" id="UP001140949">
    <property type="component" value="Unassembled WGS sequence"/>
</dbReference>
<dbReference type="InterPro" id="IPR004274">
    <property type="entry name" value="FCP1_dom"/>
</dbReference>
<keyword evidence="1" id="KW-0811">Translocation</keyword>
<organism evidence="4 5">
    <name type="scientific">Iris pallida</name>
    <name type="common">Sweet iris</name>
    <dbReference type="NCBI Taxonomy" id="29817"/>
    <lineage>
        <taxon>Eukaryota</taxon>
        <taxon>Viridiplantae</taxon>
        <taxon>Streptophyta</taxon>
        <taxon>Embryophyta</taxon>
        <taxon>Tracheophyta</taxon>
        <taxon>Spermatophyta</taxon>
        <taxon>Magnoliopsida</taxon>
        <taxon>Liliopsida</taxon>
        <taxon>Asparagales</taxon>
        <taxon>Iridaceae</taxon>
        <taxon>Iridoideae</taxon>
        <taxon>Irideae</taxon>
        <taxon>Iris</taxon>
    </lineage>
</organism>
<dbReference type="EMBL" id="JANAVB010039212">
    <property type="protein sequence ID" value="KAJ6800123.1"/>
    <property type="molecule type" value="Genomic_DNA"/>
</dbReference>
<comment type="subcellular location">
    <subcellularLocation>
        <location evidence="1">Mitochondrion inner membrane</location>
        <topology evidence="1">Single-pass membrane protein</topology>
    </subcellularLocation>
</comment>
<evidence type="ECO:0000256" key="2">
    <source>
        <dbReference type="SAM" id="MobiDB-lite"/>
    </source>
</evidence>
<name>A0AAX6E871_IRIPA</name>
<sequence length="293" mass="33271">MGNRKTLSPGPQPELPKGKRRKKQCLSTVEIADSVEEKSPSHTLDADSNTKNKGNNTVLEIIPVQEKSLTRSAGKKLLVLDLNGLLCDVVRGFQDPRDAHIILRKSAVFKRPFCDDFLKFCYERFVVGVWSSRLKENVQCIVSGIVCDAQNLSFCWDITRCTTTGYKTIEDKHKPLVLKELKKLWNKEEADLPWQVGDFSPTNTLLIDDSPYKALCNPPYTAIFPRPYNKWDKDDNSLGPGGDLRVYLEGLSVADDVQQYVREHPFGKHPITAANPSWEYYKRIISRVERANS</sequence>
<dbReference type="InterPro" id="IPR050365">
    <property type="entry name" value="TIM50"/>
</dbReference>
<keyword evidence="5" id="KW-1185">Reference proteome</keyword>
<dbReference type="PANTHER" id="PTHR12210">
    <property type="entry name" value="DULLARD PROTEIN PHOSPHATASE"/>
    <property type="match status" value="1"/>
</dbReference>
<dbReference type="GO" id="GO:0015031">
    <property type="term" value="P:protein transport"/>
    <property type="evidence" value="ECO:0007669"/>
    <property type="project" value="UniProtKB-KW"/>
</dbReference>
<gene>
    <name evidence="4" type="ORF">M6B38_204925</name>
</gene>
<accession>A0AAX6E871</accession>
<feature type="region of interest" description="Disordered" evidence="2">
    <location>
        <begin position="1"/>
        <end position="25"/>
    </location>
</feature>
<comment type="similarity">
    <text evidence="1">Belongs to the TIM50 family.</text>
</comment>
<dbReference type="AlphaFoldDB" id="A0AAX6E871"/>
<keyword evidence="1" id="KW-0809">Transit peptide</keyword>